<keyword evidence="3 5" id="KW-0689">Ribosomal protein</keyword>
<dbReference type="PANTHER" id="PTHR33284:SF1">
    <property type="entry name" value="RIBOSOMAL PROTEIN L25_GLN-TRNA SYNTHETASE, ANTI-CODON-BINDING DOMAIN-CONTAINING PROTEIN"/>
    <property type="match status" value="1"/>
</dbReference>
<dbReference type="InterPro" id="IPR011035">
    <property type="entry name" value="Ribosomal_bL25/Gln-tRNA_synth"/>
</dbReference>
<protein>
    <recommendedName>
        <fullName evidence="5">Large ribosomal subunit protein bL25</fullName>
    </recommendedName>
    <alternativeName>
        <fullName evidence="5">General stress protein CTC</fullName>
    </alternativeName>
</protein>
<dbReference type="InterPro" id="IPR037121">
    <property type="entry name" value="Ribosomal_bL25_C"/>
</dbReference>
<dbReference type="Pfam" id="PF01386">
    <property type="entry name" value="Ribosomal_L25p"/>
    <property type="match status" value="1"/>
</dbReference>
<dbReference type="Proteomes" id="UP000516148">
    <property type="component" value="Chromosome"/>
</dbReference>
<evidence type="ECO:0000256" key="3">
    <source>
        <dbReference type="ARBA" id="ARBA00022980"/>
    </source>
</evidence>
<evidence type="ECO:0000256" key="5">
    <source>
        <dbReference type="HAMAP-Rule" id="MF_01334"/>
    </source>
</evidence>
<dbReference type="KEGG" id="spap:H3Z74_14600"/>
<keyword evidence="4 5" id="KW-0687">Ribonucleoprotein</keyword>
<comment type="function">
    <text evidence="5">This is one of the proteins that binds to the 5S RNA in the ribosome where it forms part of the central protuberance.</text>
</comment>
<proteinExistence type="inferred from homology"/>
<name>A0A7H0LEA5_9SPHN</name>
<dbReference type="InterPro" id="IPR029751">
    <property type="entry name" value="Ribosomal_L25_dom"/>
</dbReference>
<dbReference type="Gene3D" id="2.170.120.20">
    <property type="entry name" value="Ribosomal protein L25, beta domain"/>
    <property type="match status" value="1"/>
</dbReference>
<dbReference type="RefSeq" id="WP_187760339.1">
    <property type="nucleotide sequence ID" value="NZ_CP061038.1"/>
</dbReference>
<feature type="region of interest" description="Disordered" evidence="6">
    <location>
        <begin position="195"/>
        <end position="233"/>
    </location>
</feature>
<dbReference type="NCBIfam" id="NF004612">
    <property type="entry name" value="PRK05943.1"/>
    <property type="match status" value="1"/>
</dbReference>
<dbReference type="Gene3D" id="2.40.240.10">
    <property type="entry name" value="Ribosomal Protein L25, Chain P"/>
    <property type="match status" value="1"/>
</dbReference>
<dbReference type="NCBIfam" id="NF004128">
    <property type="entry name" value="PRK05618.1-2"/>
    <property type="match status" value="1"/>
</dbReference>
<dbReference type="EMBL" id="CP061038">
    <property type="protein sequence ID" value="QNQ08008.1"/>
    <property type="molecule type" value="Genomic_DNA"/>
</dbReference>
<evidence type="ECO:0000313" key="10">
    <source>
        <dbReference type="Proteomes" id="UP000516148"/>
    </source>
</evidence>
<dbReference type="InterPro" id="IPR020930">
    <property type="entry name" value="Ribosomal_uL5_bac-type"/>
</dbReference>
<evidence type="ECO:0000256" key="4">
    <source>
        <dbReference type="ARBA" id="ARBA00023274"/>
    </source>
</evidence>
<dbReference type="Pfam" id="PF14693">
    <property type="entry name" value="Ribosomal_TL5_C"/>
    <property type="match status" value="1"/>
</dbReference>
<feature type="domain" description="Large ribosomal subunit protein bL25 L25" evidence="7">
    <location>
        <begin position="7"/>
        <end position="94"/>
    </location>
</feature>
<dbReference type="InterPro" id="IPR020057">
    <property type="entry name" value="Ribosomal_bL25_b-dom"/>
</dbReference>
<dbReference type="InterPro" id="IPR001021">
    <property type="entry name" value="Ribosomal_bL25_long"/>
</dbReference>
<dbReference type="HAMAP" id="MF_01334">
    <property type="entry name" value="Ribosomal_bL25_CTC"/>
    <property type="match status" value="1"/>
</dbReference>
<gene>
    <name evidence="5" type="primary">rplY</name>
    <name evidence="5" type="synonym">ctc</name>
    <name evidence="9" type="ORF">H3Z74_14600</name>
</gene>
<dbReference type="NCBIfam" id="TIGR00731">
    <property type="entry name" value="bL25_bact_ctc"/>
    <property type="match status" value="1"/>
</dbReference>
<evidence type="ECO:0000256" key="2">
    <source>
        <dbReference type="ARBA" id="ARBA00022884"/>
    </source>
</evidence>
<keyword evidence="10" id="KW-1185">Reference proteome</keyword>
<dbReference type="GO" id="GO:0003735">
    <property type="term" value="F:structural constituent of ribosome"/>
    <property type="evidence" value="ECO:0007669"/>
    <property type="project" value="InterPro"/>
</dbReference>
<feature type="compositionally biased region" description="Acidic residues" evidence="6">
    <location>
        <begin position="210"/>
        <end position="227"/>
    </location>
</feature>
<feature type="region of interest" description="Disordered" evidence="6">
    <location>
        <begin position="1"/>
        <end position="23"/>
    </location>
</feature>
<feature type="domain" description="Large ribosomal subunit protein bL25 beta" evidence="8">
    <location>
        <begin position="103"/>
        <end position="188"/>
    </location>
</feature>
<dbReference type="GO" id="GO:0022625">
    <property type="term" value="C:cytosolic large ribosomal subunit"/>
    <property type="evidence" value="ECO:0007669"/>
    <property type="project" value="TreeGrafter"/>
</dbReference>
<comment type="subunit">
    <text evidence="5">Part of the 50S ribosomal subunit; part of the 5S rRNA/L5/L18/L25 subcomplex. Contacts the 5S rRNA. Binds to the 5S rRNA independently of L5 and L18.</text>
</comment>
<keyword evidence="1 5" id="KW-0699">rRNA-binding</keyword>
<accession>A0A7H0LEA5</accession>
<dbReference type="SUPFAM" id="SSF50715">
    <property type="entry name" value="Ribosomal protein L25-like"/>
    <property type="match status" value="1"/>
</dbReference>
<comment type="similarity">
    <text evidence="5">Belongs to the bacterial ribosomal protein bL25 family. CTC subfamily.</text>
</comment>
<reference evidence="9 10" key="1">
    <citation type="submission" date="2020-09" db="EMBL/GenBank/DDBJ databases">
        <title>Sphingomonas sp., a new species isolated from pork steak.</title>
        <authorList>
            <person name="Heidler von Heilborn D."/>
        </authorList>
    </citation>
    <scope>NUCLEOTIDE SEQUENCE [LARGE SCALE GENOMIC DNA]</scope>
    <source>
        <strain evidence="10">S8-3T</strain>
    </source>
</reference>
<evidence type="ECO:0000313" key="9">
    <source>
        <dbReference type="EMBL" id="QNQ08008.1"/>
    </source>
</evidence>
<evidence type="ECO:0000259" key="7">
    <source>
        <dbReference type="Pfam" id="PF01386"/>
    </source>
</evidence>
<dbReference type="AlphaFoldDB" id="A0A7H0LEA5"/>
<evidence type="ECO:0000259" key="8">
    <source>
        <dbReference type="Pfam" id="PF14693"/>
    </source>
</evidence>
<dbReference type="CDD" id="cd00495">
    <property type="entry name" value="Ribosomal_L25_TL5_CTC"/>
    <property type="match status" value="1"/>
</dbReference>
<dbReference type="InterPro" id="IPR020056">
    <property type="entry name" value="Rbsml_bL25/Gln-tRNA_synth_N"/>
</dbReference>
<organism evidence="9 10">
    <name type="scientific">Sphingomonas alpina</name>
    <dbReference type="NCBI Taxonomy" id="653931"/>
    <lineage>
        <taxon>Bacteria</taxon>
        <taxon>Pseudomonadati</taxon>
        <taxon>Pseudomonadota</taxon>
        <taxon>Alphaproteobacteria</taxon>
        <taxon>Sphingomonadales</taxon>
        <taxon>Sphingomonadaceae</taxon>
        <taxon>Sphingomonas</taxon>
    </lineage>
</organism>
<evidence type="ECO:0000256" key="1">
    <source>
        <dbReference type="ARBA" id="ARBA00022730"/>
    </source>
</evidence>
<dbReference type="PANTHER" id="PTHR33284">
    <property type="entry name" value="RIBOSOMAL PROTEIN L25/GLN-TRNA SYNTHETASE, ANTI-CODON-BINDING DOMAIN-CONTAINING PROTEIN"/>
    <property type="match status" value="1"/>
</dbReference>
<sequence>MSEQLTLAAETREQVGKGASRSLRREGRVPAVIYGNKQDPQSIHVEEKALMRLLMTGHFMNSVVMIDAGGKAIRTLPKDVAFDAVSDRPVHVDFLRIGEHTTVHVNVPVVFTDEEEAPGIKKGNGVLNIVKHELELVCDAAHIPDEITISLAGREIGDAIHISDVALPKGVTSAITDRDFTIATIVPPTVPTVEDEEADAAVAEAQAAESEAEAAEAEAAEAGDDAAEGEKAE</sequence>
<evidence type="ECO:0000256" key="6">
    <source>
        <dbReference type="SAM" id="MobiDB-lite"/>
    </source>
</evidence>
<dbReference type="GO" id="GO:0008097">
    <property type="term" value="F:5S rRNA binding"/>
    <property type="evidence" value="ECO:0007669"/>
    <property type="project" value="InterPro"/>
</dbReference>
<feature type="compositionally biased region" description="Low complexity" evidence="6">
    <location>
        <begin position="200"/>
        <end position="209"/>
    </location>
</feature>
<dbReference type="GO" id="GO:0006412">
    <property type="term" value="P:translation"/>
    <property type="evidence" value="ECO:0007669"/>
    <property type="project" value="UniProtKB-UniRule"/>
</dbReference>
<keyword evidence="2 5" id="KW-0694">RNA-binding</keyword>